<reference evidence="2 3" key="1">
    <citation type="submission" date="2023-08" db="EMBL/GenBank/DDBJ databases">
        <title>Draft genome sequence of Algoriphagus confluentis.</title>
        <authorList>
            <person name="Takatani N."/>
            <person name="Hosokawa M."/>
            <person name="Sawabe T."/>
        </authorList>
    </citation>
    <scope>NUCLEOTIDE SEQUENCE [LARGE SCALE GENOMIC DNA]</scope>
    <source>
        <strain evidence="2 3">NBRC 111222</strain>
    </source>
</reference>
<dbReference type="RefSeq" id="WP_338223781.1">
    <property type="nucleotide sequence ID" value="NZ_BTPD01000005.1"/>
</dbReference>
<name>A0ABQ6PMP0_9BACT</name>
<evidence type="ECO:0000313" key="3">
    <source>
        <dbReference type="Proteomes" id="UP001338309"/>
    </source>
</evidence>
<comment type="caution">
    <text evidence="2">The sequence shown here is derived from an EMBL/GenBank/DDBJ whole genome shotgun (WGS) entry which is preliminary data.</text>
</comment>
<feature type="region of interest" description="Disordered" evidence="1">
    <location>
        <begin position="1"/>
        <end position="30"/>
    </location>
</feature>
<proteinExistence type="predicted"/>
<dbReference type="Proteomes" id="UP001338309">
    <property type="component" value="Unassembled WGS sequence"/>
</dbReference>
<evidence type="ECO:0000313" key="2">
    <source>
        <dbReference type="EMBL" id="GMQ29043.1"/>
    </source>
</evidence>
<accession>A0ABQ6PMP0</accession>
<evidence type="ECO:0000256" key="1">
    <source>
        <dbReference type="SAM" id="MobiDB-lite"/>
    </source>
</evidence>
<organism evidence="2 3">
    <name type="scientific">Algoriphagus confluentis</name>
    <dbReference type="NCBI Taxonomy" id="1697556"/>
    <lineage>
        <taxon>Bacteria</taxon>
        <taxon>Pseudomonadati</taxon>
        <taxon>Bacteroidota</taxon>
        <taxon>Cytophagia</taxon>
        <taxon>Cytophagales</taxon>
        <taxon>Cyclobacteriaceae</taxon>
        <taxon>Algoriphagus</taxon>
    </lineage>
</organism>
<feature type="compositionally biased region" description="Basic and acidic residues" evidence="1">
    <location>
        <begin position="1"/>
        <end position="28"/>
    </location>
</feature>
<dbReference type="EMBL" id="BTPD01000005">
    <property type="protein sequence ID" value="GMQ29043.1"/>
    <property type="molecule type" value="Genomic_DNA"/>
</dbReference>
<protein>
    <recommendedName>
        <fullName evidence="4">DNA polymerase III subunit gamma/tau</fullName>
    </recommendedName>
</protein>
<sequence>MVDKKAKEAEAPKPAEKEVKVEEPKESKPLTQDLLDSCLPEIRNHFRQAERKFEQTILDQEIKLISGEVRLEVSGHMQEEIAYKMKPDLVGLIRKLTGANGFTIGVHIKEEEDDHSGKLYTDSDKLLHLMKKYPALIELQRKFGLDVDF</sequence>
<evidence type="ECO:0008006" key="4">
    <source>
        <dbReference type="Google" id="ProtNLM"/>
    </source>
</evidence>
<keyword evidence="3" id="KW-1185">Reference proteome</keyword>
<gene>
    <name evidence="2" type="ORF">Aconfl_16860</name>
</gene>